<protein>
    <submittedName>
        <fullName evidence="2">Uncharacterized protein</fullName>
    </submittedName>
</protein>
<dbReference type="Proteomes" id="UP000655589">
    <property type="component" value="Unassembled WGS sequence"/>
</dbReference>
<evidence type="ECO:0000313" key="2">
    <source>
        <dbReference type="EMBL" id="GGM29457.1"/>
    </source>
</evidence>
<sequence length="138" mass="14316">MQDVRSLRAWVWVIAVLGYLILPVVAFFSLLGIGLGDLVQAGGPPGGVAGVGVFVIPVLTWVITVALHRERRTHGDTARDGVVLNWIGGVLVAGLVVGTVGSYVVPRAVEYLESHERASVAVGAQERPGGAPGEGVTV</sequence>
<proteinExistence type="predicted"/>
<keyword evidence="1" id="KW-0472">Membrane</keyword>
<evidence type="ECO:0000313" key="3">
    <source>
        <dbReference type="Proteomes" id="UP000655589"/>
    </source>
</evidence>
<reference evidence="2" key="1">
    <citation type="journal article" date="2014" name="Int. J. Syst. Evol. Microbiol.">
        <title>Complete genome sequence of Corynebacterium casei LMG S-19264T (=DSM 44701T), isolated from a smear-ripened cheese.</title>
        <authorList>
            <consortium name="US DOE Joint Genome Institute (JGI-PGF)"/>
            <person name="Walter F."/>
            <person name="Albersmeier A."/>
            <person name="Kalinowski J."/>
            <person name="Ruckert C."/>
        </authorList>
    </citation>
    <scope>NUCLEOTIDE SEQUENCE</scope>
    <source>
        <strain evidence="2">JCM 3051</strain>
    </source>
</reference>
<feature type="transmembrane region" description="Helical" evidence="1">
    <location>
        <begin position="83"/>
        <end position="105"/>
    </location>
</feature>
<keyword evidence="3" id="KW-1185">Reference proteome</keyword>
<gene>
    <name evidence="2" type="ORF">GCM10010102_26410</name>
</gene>
<accession>A0A8H9L643</accession>
<dbReference type="RefSeq" id="WP_171105530.1">
    <property type="nucleotide sequence ID" value="NZ_BMPT01000010.1"/>
</dbReference>
<comment type="caution">
    <text evidence="2">The sequence shown here is derived from an EMBL/GenBank/DDBJ whole genome shotgun (WGS) entry which is preliminary data.</text>
</comment>
<keyword evidence="1" id="KW-1133">Transmembrane helix</keyword>
<dbReference type="EMBL" id="BMPT01000010">
    <property type="protein sequence ID" value="GGM29457.1"/>
    <property type="molecule type" value="Genomic_DNA"/>
</dbReference>
<feature type="transmembrane region" description="Helical" evidence="1">
    <location>
        <begin position="47"/>
        <end position="67"/>
    </location>
</feature>
<evidence type="ECO:0000256" key="1">
    <source>
        <dbReference type="SAM" id="Phobius"/>
    </source>
</evidence>
<name>A0A8H9L643_9MICO</name>
<organism evidence="2 3">
    <name type="scientific">Promicromonospora citrea</name>
    <dbReference type="NCBI Taxonomy" id="43677"/>
    <lineage>
        <taxon>Bacteria</taxon>
        <taxon>Bacillati</taxon>
        <taxon>Actinomycetota</taxon>
        <taxon>Actinomycetes</taxon>
        <taxon>Micrococcales</taxon>
        <taxon>Promicromonosporaceae</taxon>
        <taxon>Promicromonospora</taxon>
    </lineage>
</organism>
<keyword evidence="1" id="KW-0812">Transmembrane</keyword>
<dbReference type="AlphaFoldDB" id="A0A8H9L643"/>
<feature type="transmembrane region" description="Helical" evidence="1">
    <location>
        <begin position="12"/>
        <end position="35"/>
    </location>
</feature>
<reference evidence="2" key="2">
    <citation type="submission" date="2020-09" db="EMBL/GenBank/DDBJ databases">
        <authorList>
            <person name="Sun Q."/>
            <person name="Ohkuma M."/>
        </authorList>
    </citation>
    <scope>NUCLEOTIDE SEQUENCE</scope>
    <source>
        <strain evidence="2">JCM 3051</strain>
    </source>
</reference>